<dbReference type="InParanoid" id="A0A165VV01"/>
<protein>
    <recommendedName>
        <fullName evidence="4">Gti1/Pac2 family-domain-containing protein</fullName>
    </recommendedName>
</protein>
<keyword evidence="3" id="KW-1185">Reference proteome</keyword>
<feature type="compositionally biased region" description="Pro residues" evidence="1">
    <location>
        <begin position="394"/>
        <end position="403"/>
    </location>
</feature>
<dbReference type="Pfam" id="PF09729">
    <property type="entry name" value="Gti1_Pac2"/>
    <property type="match status" value="1"/>
</dbReference>
<dbReference type="OrthoDB" id="5572844at2759"/>
<dbReference type="PANTHER" id="PTHR28027:SF2">
    <property type="entry name" value="TRANSCRIPTIONAL REGULATOR MIT1"/>
    <property type="match status" value="1"/>
</dbReference>
<feature type="compositionally biased region" description="Polar residues" evidence="1">
    <location>
        <begin position="1"/>
        <end position="16"/>
    </location>
</feature>
<dbReference type="GO" id="GO:0003677">
    <property type="term" value="F:DNA binding"/>
    <property type="evidence" value="ECO:0007669"/>
    <property type="project" value="TreeGrafter"/>
</dbReference>
<dbReference type="AlphaFoldDB" id="A0A165VV01"/>
<evidence type="ECO:0008006" key="4">
    <source>
        <dbReference type="Google" id="ProtNLM"/>
    </source>
</evidence>
<dbReference type="Proteomes" id="UP000076761">
    <property type="component" value="Unassembled WGS sequence"/>
</dbReference>
<name>A0A165VV01_9AGAM</name>
<organism evidence="2 3">
    <name type="scientific">Neolentinus lepideus HHB14362 ss-1</name>
    <dbReference type="NCBI Taxonomy" id="1314782"/>
    <lineage>
        <taxon>Eukaryota</taxon>
        <taxon>Fungi</taxon>
        <taxon>Dikarya</taxon>
        <taxon>Basidiomycota</taxon>
        <taxon>Agaricomycotina</taxon>
        <taxon>Agaricomycetes</taxon>
        <taxon>Gloeophyllales</taxon>
        <taxon>Gloeophyllaceae</taxon>
        <taxon>Neolentinus</taxon>
    </lineage>
</organism>
<reference evidence="2 3" key="1">
    <citation type="journal article" date="2016" name="Mol. Biol. Evol.">
        <title>Comparative Genomics of Early-Diverging Mushroom-Forming Fungi Provides Insights into the Origins of Lignocellulose Decay Capabilities.</title>
        <authorList>
            <person name="Nagy L.G."/>
            <person name="Riley R."/>
            <person name="Tritt A."/>
            <person name="Adam C."/>
            <person name="Daum C."/>
            <person name="Floudas D."/>
            <person name="Sun H."/>
            <person name="Yadav J.S."/>
            <person name="Pangilinan J."/>
            <person name="Larsson K.H."/>
            <person name="Matsuura K."/>
            <person name="Barry K."/>
            <person name="Labutti K."/>
            <person name="Kuo R."/>
            <person name="Ohm R.A."/>
            <person name="Bhattacharya S.S."/>
            <person name="Shirouzu T."/>
            <person name="Yoshinaga Y."/>
            <person name="Martin F.M."/>
            <person name="Grigoriev I.V."/>
            <person name="Hibbett D.S."/>
        </authorList>
    </citation>
    <scope>NUCLEOTIDE SEQUENCE [LARGE SCALE GENOMIC DNA]</scope>
    <source>
        <strain evidence="2 3">HHB14362 ss-1</strain>
    </source>
</reference>
<proteinExistence type="predicted"/>
<feature type="region of interest" description="Disordered" evidence="1">
    <location>
        <begin position="1"/>
        <end position="21"/>
    </location>
</feature>
<evidence type="ECO:0000313" key="2">
    <source>
        <dbReference type="EMBL" id="KZT30235.1"/>
    </source>
</evidence>
<dbReference type="InterPro" id="IPR018608">
    <property type="entry name" value="Gti1/Pac2"/>
</dbReference>
<feature type="compositionally biased region" description="Low complexity" evidence="1">
    <location>
        <begin position="404"/>
        <end position="417"/>
    </location>
</feature>
<dbReference type="PANTHER" id="PTHR28027">
    <property type="entry name" value="TRANSCRIPTIONAL REGULATOR MIT1"/>
    <property type="match status" value="1"/>
</dbReference>
<gene>
    <name evidence="2" type="ORF">NEOLEDRAFT_1054483</name>
</gene>
<evidence type="ECO:0000256" key="1">
    <source>
        <dbReference type="SAM" id="MobiDB-lite"/>
    </source>
</evidence>
<accession>A0A165VV01</accession>
<evidence type="ECO:0000313" key="3">
    <source>
        <dbReference type="Proteomes" id="UP000076761"/>
    </source>
</evidence>
<feature type="compositionally biased region" description="Polar residues" evidence="1">
    <location>
        <begin position="304"/>
        <end position="313"/>
    </location>
</feature>
<feature type="compositionally biased region" description="Low complexity" evidence="1">
    <location>
        <begin position="379"/>
        <end position="393"/>
    </location>
</feature>
<sequence length="484" mass="52455">MSGASNPAQPATSTPAWTEPPWCGWIETTGDALLILEAARRGIIPRVTRRLVDSERKMITSGSVFVFDEEESGIKRWTDGFFWSPSRILGNFLLYRETDKRGAGHRGLRAEQSEYEGNGHNGQYNVQTMGSDHAPLSRPKGEPRTISLDKYRERTLLGSLTNSYKFKPDGLMKKTFSLTIGGVSQHLISYYRVSDVEQGRLRPPSSVPELSALDISPEYLDKTHFRNPPKVEIGADGIPRYRGEADELDLAPRLFPVPSYGVPLLAEPRIPSPTSDNGSSGGGKRNKRYDPYGSGGKRRKSKNSQHTQESSGEGDQEIQSPVESSPESPQSYMDPMTPAGSHYGYGVTPYSYYQGSAYGTSPPPVYGQTPYAPVPPVASPTSPQAGSPDSQQGPSPPPPPYPSYSPTSVDPIMQPPVVQQPMYPYYPSAYPSYQGYSSQPGSAGGAASGWYTPYPPPALTAAKVQVSVPPASAHIAAADDTDDS</sequence>
<feature type="region of interest" description="Disordered" evidence="1">
    <location>
        <begin position="265"/>
        <end position="417"/>
    </location>
</feature>
<dbReference type="EMBL" id="KV425552">
    <property type="protein sequence ID" value="KZT30235.1"/>
    <property type="molecule type" value="Genomic_DNA"/>
</dbReference>
<feature type="compositionally biased region" description="Low complexity" evidence="1">
    <location>
        <begin position="317"/>
        <end position="331"/>
    </location>
</feature>